<reference evidence="2" key="1">
    <citation type="submission" date="2022-07" db="EMBL/GenBank/DDBJ databases">
        <authorList>
            <person name="Macas J."/>
            <person name="Novak P."/>
            <person name="Neumann P."/>
        </authorList>
    </citation>
    <scope>NUCLEOTIDE SEQUENCE</scope>
</reference>
<gene>
    <name evidence="2" type="ORF">CEPIT_LOCUS14381</name>
</gene>
<keyword evidence="3" id="KW-1185">Reference proteome</keyword>
<dbReference type="EMBL" id="CAMAPF010000099">
    <property type="protein sequence ID" value="CAH9098371.1"/>
    <property type="molecule type" value="Genomic_DNA"/>
</dbReference>
<dbReference type="Proteomes" id="UP001152523">
    <property type="component" value="Unassembled WGS sequence"/>
</dbReference>
<evidence type="ECO:0000313" key="2">
    <source>
        <dbReference type="EMBL" id="CAH9098371.1"/>
    </source>
</evidence>
<evidence type="ECO:0000256" key="1">
    <source>
        <dbReference type="SAM" id="MobiDB-lite"/>
    </source>
</evidence>
<evidence type="ECO:0000313" key="3">
    <source>
        <dbReference type="Proteomes" id="UP001152523"/>
    </source>
</evidence>
<accession>A0AAV0DGE5</accession>
<organism evidence="2 3">
    <name type="scientific">Cuscuta epithymum</name>
    <dbReference type="NCBI Taxonomy" id="186058"/>
    <lineage>
        <taxon>Eukaryota</taxon>
        <taxon>Viridiplantae</taxon>
        <taxon>Streptophyta</taxon>
        <taxon>Embryophyta</taxon>
        <taxon>Tracheophyta</taxon>
        <taxon>Spermatophyta</taxon>
        <taxon>Magnoliopsida</taxon>
        <taxon>eudicotyledons</taxon>
        <taxon>Gunneridae</taxon>
        <taxon>Pentapetalae</taxon>
        <taxon>asterids</taxon>
        <taxon>lamiids</taxon>
        <taxon>Solanales</taxon>
        <taxon>Convolvulaceae</taxon>
        <taxon>Cuscuteae</taxon>
        <taxon>Cuscuta</taxon>
        <taxon>Cuscuta subgen. Cuscuta</taxon>
    </lineage>
</organism>
<feature type="compositionally biased region" description="Basic and acidic residues" evidence="1">
    <location>
        <begin position="63"/>
        <end position="74"/>
    </location>
</feature>
<comment type="caution">
    <text evidence="2">The sequence shown here is derived from an EMBL/GenBank/DDBJ whole genome shotgun (WGS) entry which is preliminary data.</text>
</comment>
<protein>
    <submittedName>
        <fullName evidence="2">Uncharacterized protein</fullName>
    </submittedName>
</protein>
<dbReference type="AlphaFoldDB" id="A0AAV0DGE5"/>
<feature type="region of interest" description="Disordered" evidence="1">
    <location>
        <begin position="52"/>
        <end position="85"/>
    </location>
</feature>
<sequence length="114" mass="12249">MVLSAAADAAAPVVQSVLHRRRLPRAALTVTAVPGLPVDRHHVPLQRPQRVQVRGFPLPDQVQEPRTDPVDAKPPEVQPKTSATNFKGSAGGGFVTCSPFVTVVREIHFLFGSV</sequence>
<proteinExistence type="predicted"/>
<name>A0AAV0DGE5_9ASTE</name>